<evidence type="ECO:0000256" key="2">
    <source>
        <dbReference type="SAM" id="SignalP"/>
    </source>
</evidence>
<sequence length="148" mass="16439">MKSFIYIITAILPLASQMAMASPVAEPDEFSLKERGNGGNGWGNEHGNGHDRDHGNYHQRPEDFCKVQKTYWYHKYPCDSSETVGESNVGDTFAPVCKYQYDLPTLLSIPGMTKLTKSIGIGIRTRRVGGLRRITSLGSAVSFLYFTA</sequence>
<feature type="chain" id="PRO_5040929141" evidence="2">
    <location>
        <begin position="22"/>
        <end position="148"/>
    </location>
</feature>
<dbReference type="EMBL" id="JAPZBO010000007">
    <property type="protein sequence ID" value="KAJ5311438.1"/>
    <property type="molecule type" value="Genomic_DNA"/>
</dbReference>
<organism evidence="3 4">
    <name type="scientific">Penicillium atrosanguineum</name>
    <dbReference type="NCBI Taxonomy" id="1132637"/>
    <lineage>
        <taxon>Eukaryota</taxon>
        <taxon>Fungi</taxon>
        <taxon>Dikarya</taxon>
        <taxon>Ascomycota</taxon>
        <taxon>Pezizomycotina</taxon>
        <taxon>Eurotiomycetes</taxon>
        <taxon>Eurotiomycetidae</taxon>
        <taxon>Eurotiales</taxon>
        <taxon>Aspergillaceae</taxon>
        <taxon>Penicillium</taxon>
    </lineage>
</organism>
<evidence type="ECO:0000313" key="4">
    <source>
        <dbReference type="Proteomes" id="UP001147746"/>
    </source>
</evidence>
<keyword evidence="2" id="KW-0732">Signal</keyword>
<proteinExistence type="predicted"/>
<protein>
    <submittedName>
        <fullName evidence="3">Uncharacterized protein</fullName>
    </submittedName>
</protein>
<feature type="signal peptide" evidence="2">
    <location>
        <begin position="1"/>
        <end position="21"/>
    </location>
</feature>
<evidence type="ECO:0000313" key="3">
    <source>
        <dbReference type="EMBL" id="KAJ5311438.1"/>
    </source>
</evidence>
<gene>
    <name evidence="3" type="ORF">N7476_007298</name>
</gene>
<name>A0A9W9U3D0_9EURO</name>
<dbReference type="Proteomes" id="UP001147746">
    <property type="component" value="Unassembled WGS sequence"/>
</dbReference>
<feature type="region of interest" description="Disordered" evidence="1">
    <location>
        <begin position="31"/>
        <end position="55"/>
    </location>
</feature>
<reference evidence="3" key="2">
    <citation type="journal article" date="2023" name="IMA Fungus">
        <title>Comparative genomic study of the Penicillium genus elucidates a diverse pangenome and 15 lateral gene transfer events.</title>
        <authorList>
            <person name="Petersen C."/>
            <person name="Sorensen T."/>
            <person name="Nielsen M.R."/>
            <person name="Sondergaard T.E."/>
            <person name="Sorensen J.L."/>
            <person name="Fitzpatrick D.A."/>
            <person name="Frisvad J.C."/>
            <person name="Nielsen K.L."/>
        </authorList>
    </citation>
    <scope>NUCLEOTIDE SEQUENCE</scope>
    <source>
        <strain evidence="3">IBT 21472</strain>
    </source>
</reference>
<evidence type="ECO:0000256" key="1">
    <source>
        <dbReference type="SAM" id="MobiDB-lite"/>
    </source>
</evidence>
<keyword evidence="4" id="KW-1185">Reference proteome</keyword>
<comment type="caution">
    <text evidence="3">The sequence shown here is derived from an EMBL/GenBank/DDBJ whole genome shotgun (WGS) entry which is preliminary data.</text>
</comment>
<feature type="compositionally biased region" description="Gly residues" evidence="1">
    <location>
        <begin position="37"/>
        <end position="46"/>
    </location>
</feature>
<reference evidence="3" key="1">
    <citation type="submission" date="2022-12" db="EMBL/GenBank/DDBJ databases">
        <authorList>
            <person name="Petersen C."/>
        </authorList>
    </citation>
    <scope>NUCLEOTIDE SEQUENCE</scope>
    <source>
        <strain evidence="3">IBT 21472</strain>
    </source>
</reference>
<dbReference type="AlphaFoldDB" id="A0A9W9U3D0"/>
<accession>A0A9W9U3D0</accession>